<dbReference type="InterPro" id="IPR002641">
    <property type="entry name" value="PNPLA_dom"/>
</dbReference>
<dbReference type="PROSITE" id="PS51635">
    <property type="entry name" value="PNPLA"/>
    <property type="match status" value="1"/>
</dbReference>
<dbReference type="SUPFAM" id="SSF52151">
    <property type="entry name" value="FabD/lysophospholipase-like"/>
    <property type="match status" value="1"/>
</dbReference>
<sequence length="305" mass="33223">MGGGVKLGLALGGGFLRGIAHVGVLKVLAVEGIEPHLVAGTSAGSIVAALYCSGWSIREMEKLALEVNPQDIYDLGPMFVNLGAMAVKVLIDLFHLPVPFPSPLGLMSGCKLESWVERLVERKTFRQLRKLLAITSVDIHTGHRIIFVSEDVNYSPPPEDIYFIRGVPVARAVRASCSVPGLFEPKKIGDRLLVDGGLRENVPVEVLHLLGADVVVGVDVGYEGEHYKPIENMVQLLTQSLDIIGSEVTRVKLENYADVVIRPVLTGVTPWDFSRNAYCIAQGEKAARASLPELKRVLQEKRSRS</sequence>
<dbReference type="PANTHER" id="PTHR14226:SF29">
    <property type="entry name" value="NEUROPATHY TARGET ESTERASE SWS"/>
    <property type="match status" value="1"/>
</dbReference>
<evidence type="ECO:0000313" key="7">
    <source>
        <dbReference type="Proteomes" id="UP000184529"/>
    </source>
</evidence>
<dbReference type="STRING" id="1121432.SAMN02745219_00625"/>
<proteinExistence type="predicted"/>
<keyword evidence="3 4" id="KW-0443">Lipid metabolism</keyword>
<reference evidence="7" key="1">
    <citation type="submission" date="2016-11" db="EMBL/GenBank/DDBJ databases">
        <authorList>
            <person name="Varghese N."/>
            <person name="Submissions S."/>
        </authorList>
    </citation>
    <scope>NUCLEOTIDE SEQUENCE [LARGE SCALE GENOMIC DNA]</scope>
    <source>
        <strain evidence="7">DSM 16057</strain>
    </source>
</reference>
<dbReference type="GO" id="GO:0016042">
    <property type="term" value="P:lipid catabolic process"/>
    <property type="evidence" value="ECO:0007669"/>
    <property type="project" value="UniProtKB-UniRule"/>
</dbReference>
<feature type="domain" description="PNPLA" evidence="5">
    <location>
        <begin position="9"/>
        <end position="208"/>
    </location>
</feature>
<accession>A0A1M6CBG6</accession>
<comment type="caution">
    <text evidence="4">Lacks conserved residue(s) required for the propagation of feature annotation.</text>
</comment>
<feature type="short sequence motif" description="DGA/G" evidence="4">
    <location>
        <begin position="195"/>
        <end position="197"/>
    </location>
</feature>
<dbReference type="EMBL" id="FQZM01000007">
    <property type="protein sequence ID" value="SHI58337.1"/>
    <property type="molecule type" value="Genomic_DNA"/>
</dbReference>
<feature type="active site" description="Proton acceptor" evidence="4">
    <location>
        <position position="195"/>
    </location>
</feature>
<feature type="short sequence motif" description="GXSXG" evidence="4">
    <location>
        <begin position="40"/>
        <end position="44"/>
    </location>
</feature>
<dbReference type="Pfam" id="PF01734">
    <property type="entry name" value="Patatin"/>
    <property type="match status" value="1"/>
</dbReference>
<dbReference type="Proteomes" id="UP000184529">
    <property type="component" value="Unassembled WGS sequence"/>
</dbReference>
<dbReference type="InterPro" id="IPR016035">
    <property type="entry name" value="Acyl_Trfase/lysoPLipase"/>
</dbReference>
<dbReference type="OrthoDB" id="9770965at2"/>
<dbReference type="RefSeq" id="WP_072867307.1">
    <property type="nucleotide sequence ID" value="NZ_FQZM01000007.1"/>
</dbReference>
<gene>
    <name evidence="6" type="ORF">SAMN02745219_00625</name>
</gene>
<evidence type="ECO:0000256" key="3">
    <source>
        <dbReference type="ARBA" id="ARBA00023098"/>
    </source>
</evidence>
<protein>
    <submittedName>
        <fullName evidence="6">NTE family protein</fullName>
    </submittedName>
</protein>
<evidence type="ECO:0000259" key="5">
    <source>
        <dbReference type="PROSITE" id="PS51635"/>
    </source>
</evidence>
<keyword evidence="1 4" id="KW-0378">Hydrolase</keyword>
<evidence type="ECO:0000256" key="2">
    <source>
        <dbReference type="ARBA" id="ARBA00022963"/>
    </source>
</evidence>
<evidence type="ECO:0000256" key="1">
    <source>
        <dbReference type="ARBA" id="ARBA00022801"/>
    </source>
</evidence>
<dbReference type="InterPro" id="IPR050301">
    <property type="entry name" value="NTE"/>
</dbReference>
<keyword evidence="7" id="KW-1185">Reference proteome</keyword>
<dbReference type="AlphaFoldDB" id="A0A1M6CBG6"/>
<name>A0A1M6CBG6_9FIRM</name>
<keyword evidence="2 4" id="KW-0442">Lipid degradation</keyword>
<dbReference type="GO" id="GO:0016787">
    <property type="term" value="F:hydrolase activity"/>
    <property type="evidence" value="ECO:0007669"/>
    <property type="project" value="UniProtKB-UniRule"/>
</dbReference>
<feature type="active site" description="Nucleophile" evidence="4">
    <location>
        <position position="42"/>
    </location>
</feature>
<organism evidence="6 7">
    <name type="scientific">Desulfofundulus thermosubterraneus DSM 16057</name>
    <dbReference type="NCBI Taxonomy" id="1121432"/>
    <lineage>
        <taxon>Bacteria</taxon>
        <taxon>Bacillati</taxon>
        <taxon>Bacillota</taxon>
        <taxon>Clostridia</taxon>
        <taxon>Eubacteriales</taxon>
        <taxon>Peptococcaceae</taxon>
        <taxon>Desulfofundulus</taxon>
    </lineage>
</organism>
<dbReference type="PANTHER" id="PTHR14226">
    <property type="entry name" value="NEUROPATHY TARGET ESTERASE/SWISS CHEESE D.MELANOGASTER"/>
    <property type="match status" value="1"/>
</dbReference>
<dbReference type="Gene3D" id="3.40.1090.10">
    <property type="entry name" value="Cytosolic phospholipase A2 catalytic domain"/>
    <property type="match status" value="2"/>
</dbReference>
<evidence type="ECO:0000256" key="4">
    <source>
        <dbReference type="PROSITE-ProRule" id="PRU01161"/>
    </source>
</evidence>
<evidence type="ECO:0000313" key="6">
    <source>
        <dbReference type="EMBL" id="SHI58337.1"/>
    </source>
</evidence>